<evidence type="ECO:0000313" key="1">
    <source>
        <dbReference type="EMBL" id="SVB96623.1"/>
    </source>
</evidence>
<dbReference type="InterPro" id="IPR036249">
    <property type="entry name" value="Thioredoxin-like_sf"/>
</dbReference>
<reference evidence="1" key="1">
    <citation type="submission" date="2018-05" db="EMBL/GenBank/DDBJ databases">
        <authorList>
            <person name="Lanie J.A."/>
            <person name="Ng W.-L."/>
            <person name="Kazmierczak K.M."/>
            <person name="Andrzejewski T.M."/>
            <person name="Davidsen T.M."/>
            <person name="Wayne K.J."/>
            <person name="Tettelin H."/>
            <person name="Glass J.I."/>
            <person name="Rusch D."/>
            <person name="Podicherti R."/>
            <person name="Tsui H.-C.T."/>
            <person name="Winkler M.E."/>
        </authorList>
    </citation>
    <scope>NUCLEOTIDE SEQUENCE</scope>
</reference>
<organism evidence="1">
    <name type="scientific">marine metagenome</name>
    <dbReference type="NCBI Taxonomy" id="408172"/>
    <lineage>
        <taxon>unclassified sequences</taxon>
        <taxon>metagenomes</taxon>
        <taxon>ecological metagenomes</taxon>
    </lineage>
</organism>
<feature type="non-terminal residue" evidence="1">
    <location>
        <position position="73"/>
    </location>
</feature>
<proteinExistence type="predicted"/>
<dbReference type="EMBL" id="UINC01066186">
    <property type="protein sequence ID" value="SVB96623.1"/>
    <property type="molecule type" value="Genomic_DNA"/>
</dbReference>
<dbReference type="Gene3D" id="3.40.30.10">
    <property type="entry name" value="Glutaredoxin"/>
    <property type="match status" value="1"/>
</dbReference>
<gene>
    <name evidence="1" type="ORF">METZ01_LOCUS249477</name>
</gene>
<protein>
    <recommendedName>
        <fullName evidence="2">Arsenate reductase</fullName>
    </recommendedName>
</protein>
<name>A0A382ICJ8_9ZZZZ</name>
<accession>A0A382ICJ8</accession>
<evidence type="ECO:0008006" key="2">
    <source>
        <dbReference type="Google" id="ProtNLM"/>
    </source>
</evidence>
<sequence length="73" mass="8725">MEVQIFGVKNDADTRKALRFFKERRVKVHFVDFKQRAPSEGELNRFFQRFGEEHLIDRNAKRFSALGLQAAYY</sequence>
<dbReference type="AlphaFoldDB" id="A0A382ICJ8"/>
<dbReference type="SUPFAM" id="SSF52833">
    <property type="entry name" value="Thioredoxin-like"/>
    <property type="match status" value="1"/>
</dbReference>